<accession>A0A841GY21</accession>
<feature type="region of interest" description="Disordered" evidence="1">
    <location>
        <begin position="94"/>
        <end position="114"/>
    </location>
</feature>
<evidence type="ECO:0000256" key="1">
    <source>
        <dbReference type="SAM" id="MobiDB-lite"/>
    </source>
</evidence>
<evidence type="ECO:0000313" key="2">
    <source>
        <dbReference type="EMBL" id="MBB6070638.1"/>
    </source>
</evidence>
<proteinExistence type="predicted"/>
<protein>
    <submittedName>
        <fullName evidence="2">Uncharacterized protein</fullName>
    </submittedName>
</protein>
<reference evidence="2 3" key="1">
    <citation type="submission" date="2020-08" db="EMBL/GenBank/DDBJ databases">
        <title>Genomic Encyclopedia of Type Strains, Phase IV (KMG-IV): sequencing the most valuable type-strain genomes for metagenomic binning, comparative biology and taxonomic classification.</title>
        <authorList>
            <person name="Goeker M."/>
        </authorList>
    </citation>
    <scope>NUCLEOTIDE SEQUENCE [LARGE SCALE GENOMIC DNA]</scope>
    <source>
        <strain evidence="2 3">DSM 29007</strain>
    </source>
</reference>
<feature type="region of interest" description="Disordered" evidence="1">
    <location>
        <begin position="1"/>
        <end position="23"/>
    </location>
</feature>
<dbReference type="RefSeq" id="WP_170034477.1">
    <property type="nucleotide sequence ID" value="NZ_JABDTL010000001.1"/>
</dbReference>
<feature type="compositionally biased region" description="Basic and acidic residues" evidence="1">
    <location>
        <begin position="11"/>
        <end position="20"/>
    </location>
</feature>
<evidence type="ECO:0000313" key="3">
    <source>
        <dbReference type="Proteomes" id="UP000582837"/>
    </source>
</evidence>
<dbReference type="AlphaFoldDB" id="A0A841GY21"/>
<keyword evidence="3" id="KW-1185">Reference proteome</keyword>
<dbReference type="EMBL" id="JACHIA010000005">
    <property type="protein sequence ID" value="MBB6070638.1"/>
    <property type="molecule type" value="Genomic_DNA"/>
</dbReference>
<feature type="compositionally biased region" description="Basic residues" evidence="1">
    <location>
        <begin position="1"/>
        <end position="10"/>
    </location>
</feature>
<feature type="compositionally biased region" description="Basic residues" evidence="1">
    <location>
        <begin position="101"/>
        <end position="114"/>
    </location>
</feature>
<gene>
    <name evidence="2" type="ORF">HNQ61_002259</name>
</gene>
<name>A0A841GY21_9BACT</name>
<sequence>MAENKKKKKKETPEQRHRNLQDQVQALPYALADLEAKGEKRKAFMLKYLAAPVIRLMKRMMDRQRYAGPEGQKLKQQEQMKRHLEMRRKQMEFMQGEMARQQKKAQKRTKGGPR</sequence>
<dbReference type="Proteomes" id="UP000582837">
    <property type="component" value="Unassembled WGS sequence"/>
</dbReference>
<organism evidence="2 3">
    <name type="scientific">Longimicrobium terrae</name>
    <dbReference type="NCBI Taxonomy" id="1639882"/>
    <lineage>
        <taxon>Bacteria</taxon>
        <taxon>Pseudomonadati</taxon>
        <taxon>Gemmatimonadota</taxon>
        <taxon>Longimicrobiia</taxon>
        <taxon>Longimicrobiales</taxon>
        <taxon>Longimicrobiaceae</taxon>
        <taxon>Longimicrobium</taxon>
    </lineage>
</organism>
<comment type="caution">
    <text evidence="2">The sequence shown here is derived from an EMBL/GenBank/DDBJ whole genome shotgun (WGS) entry which is preliminary data.</text>
</comment>